<dbReference type="EMBL" id="BK032591">
    <property type="protein sequence ID" value="DAF49980.1"/>
    <property type="molecule type" value="Genomic_DNA"/>
</dbReference>
<name>A0A8S5SG01_9CAUD</name>
<organism evidence="1">
    <name type="scientific">Siphoviridae sp. ctxvK3</name>
    <dbReference type="NCBI Taxonomy" id="2827975"/>
    <lineage>
        <taxon>Viruses</taxon>
        <taxon>Duplodnaviria</taxon>
        <taxon>Heunggongvirae</taxon>
        <taxon>Uroviricota</taxon>
        <taxon>Caudoviricetes</taxon>
    </lineage>
</organism>
<evidence type="ECO:0000313" key="1">
    <source>
        <dbReference type="EMBL" id="DAF49980.1"/>
    </source>
</evidence>
<protein>
    <submittedName>
        <fullName evidence="1">Uncharacterized protein</fullName>
    </submittedName>
</protein>
<accession>A0A8S5SG01</accession>
<reference evidence="1" key="1">
    <citation type="journal article" date="2021" name="Proc. Natl. Acad. Sci. U.S.A.">
        <title>A Catalog of Tens of Thousands of Viruses from Human Metagenomes Reveals Hidden Associations with Chronic Diseases.</title>
        <authorList>
            <person name="Tisza M.J."/>
            <person name="Buck C.B."/>
        </authorList>
    </citation>
    <scope>NUCLEOTIDE SEQUENCE</scope>
    <source>
        <strain evidence="1">CtxvK3</strain>
    </source>
</reference>
<sequence>MTETQIKMMEKLGLSKEDFEPINKEELLEEAYLKAEYNSILIEQLMEG</sequence>
<proteinExistence type="predicted"/>